<name>A0A1F5RIK1_9BACT</name>
<protein>
    <submittedName>
        <fullName evidence="1">Uncharacterized protein</fullName>
    </submittedName>
</protein>
<dbReference type="EMBL" id="MFFM01000007">
    <property type="protein sequence ID" value="OGF14194.1"/>
    <property type="molecule type" value="Genomic_DNA"/>
</dbReference>
<sequence>MTLFTALAISLSRRYGRQKPVDFTGVLKKPGRILCFPAQDDGELLCAVPAIRALRKHYRDSLIALLIDEDKRGLWHFDNEVDEVIDFRPRLIDGLASREFRRLKKIFRQRRFDLLLDLNYRPSEQLSYLFFRSGITVRCGQETGRDYPLKNFIIKAGTLSADEVVRSLDIIKPLGAQVSGHHPAWPKLVGLEGKREFRERLKEEGLKKGQAVLALDGSHWRRSNFEKILRTLAKDPLLKLIVINPDGKMPQQVLKGQTVMNSPSSAETAEALSQARGFIGSKNDVFSIAYMLKVPSLITARPRSRGLPLAGELLQIRHDKMPFEISDQELAIFLQKIF</sequence>
<dbReference type="Proteomes" id="UP000177230">
    <property type="component" value="Unassembled WGS sequence"/>
</dbReference>
<evidence type="ECO:0000313" key="2">
    <source>
        <dbReference type="Proteomes" id="UP000177230"/>
    </source>
</evidence>
<dbReference type="GO" id="GO:0009244">
    <property type="term" value="P:lipopolysaccharide core region biosynthetic process"/>
    <property type="evidence" value="ECO:0007669"/>
    <property type="project" value="TreeGrafter"/>
</dbReference>
<accession>A0A1F5RIK1</accession>
<comment type="caution">
    <text evidence="1">The sequence shown here is derived from an EMBL/GenBank/DDBJ whole genome shotgun (WGS) entry which is preliminary data.</text>
</comment>
<dbReference type="GO" id="GO:0008713">
    <property type="term" value="F:ADP-heptose-lipopolysaccharide heptosyltransferase activity"/>
    <property type="evidence" value="ECO:0007669"/>
    <property type="project" value="TreeGrafter"/>
</dbReference>
<dbReference type="GO" id="GO:0005829">
    <property type="term" value="C:cytosol"/>
    <property type="evidence" value="ECO:0007669"/>
    <property type="project" value="TreeGrafter"/>
</dbReference>
<evidence type="ECO:0000313" key="1">
    <source>
        <dbReference type="EMBL" id="OGF14194.1"/>
    </source>
</evidence>
<organism evidence="1 2">
    <name type="scientific">Candidatus Edwardsbacteria bacterium GWF2_54_11</name>
    <dbReference type="NCBI Taxonomy" id="1817851"/>
    <lineage>
        <taxon>Bacteria</taxon>
        <taxon>Candidatus Edwardsiibacteriota</taxon>
    </lineage>
</organism>
<reference evidence="1 2" key="1">
    <citation type="journal article" date="2016" name="Nat. Commun.">
        <title>Thousands of microbial genomes shed light on interconnected biogeochemical processes in an aquifer system.</title>
        <authorList>
            <person name="Anantharaman K."/>
            <person name="Brown C.T."/>
            <person name="Hug L.A."/>
            <person name="Sharon I."/>
            <person name="Castelle C.J."/>
            <person name="Probst A.J."/>
            <person name="Thomas B.C."/>
            <person name="Singh A."/>
            <person name="Wilkins M.J."/>
            <person name="Karaoz U."/>
            <person name="Brodie E.L."/>
            <person name="Williams K.H."/>
            <person name="Hubbard S.S."/>
            <person name="Banfield J.F."/>
        </authorList>
    </citation>
    <scope>NUCLEOTIDE SEQUENCE [LARGE SCALE GENOMIC DNA]</scope>
</reference>
<gene>
    <name evidence="1" type="ORF">A2024_07580</name>
</gene>
<dbReference type="PANTHER" id="PTHR30160">
    <property type="entry name" value="TETRAACYLDISACCHARIDE 4'-KINASE-RELATED"/>
    <property type="match status" value="1"/>
</dbReference>
<dbReference type="InterPro" id="IPR051199">
    <property type="entry name" value="LPS_LOS_Heptosyltrfase"/>
</dbReference>
<dbReference type="AlphaFoldDB" id="A0A1F5RIK1"/>
<proteinExistence type="predicted"/>
<dbReference type="Gene3D" id="3.40.50.2000">
    <property type="entry name" value="Glycogen Phosphorylase B"/>
    <property type="match status" value="1"/>
</dbReference>
<dbReference type="SUPFAM" id="SSF53756">
    <property type="entry name" value="UDP-Glycosyltransferase/glycogen phosphorylase"/>
    <property type="match status" value="1"/>
</dbReference>